<sequence length="149" mass="16876">MDNLLYISIGVIAVAFVILVYYLIKTIFAMKKTQENIMDTVLNIKGQVNEVAKESKDLIHKSNHLLEDFKRKSESLDSVFIAAKDLGDSLQQMNRSVKVLSNTVSQKANQQSEQVAQAIQWGSAAIDLWAKWKDKKDKTKKTDDQTDTK</sequence>
<evidence type="ECO:0000313" key="3">
    <source>
        <dbReference type="Proteomes" id="UP000790580"/>
    </source>
</evidence>
<name>A0ABS6JR97_9BACI</name>
<dbReference type="EMBL" id="JAHQCR010000030">
    <property type="protein sequence ID" value="MBU9721091.1"/>
    <property type="molecule type" value="Genomic_DNA"/>
</dbReference>
<keyword evidence="1" id="KW-0472">Membrane</keyword>
<gene>
    <name evidence="2" type="ORF">KS407_06485</name>
</gene>
<dbReference type="Gene3D" id="1.10.287.950">
    <property type="entry name" value="Methyl-accepting chemotaxis protein"/>
    <property type="match status" value="1"/>
</dbReference>
<comment type="caution">
    <text evidence="2">The sequence shown here is derived from an EMBL/GenBank/DDBJ whole genome shotgun (WGS) entry which is preliminary data.</text>
</comment>
<accession>A0ABS6JR97</accession>
<evidence type="ECO:0000256" key="1">
    <source>
        <dbReference type="SAM" id="Phobius"/>
    </source>
</evidence>
<dbReference type="RefSeq" id="WP_088076243.1">
    <property type="nucleotide sequence ID" value="NZ_JAHQCR010000030.1"/>
</dbReference>
<keyword evidence="3" id="KW-1185">Reference proteome</keyword>
<dbReference type="Proteomes" id="UP000790580">
    <property type="component" value="Unassembled WGS sequence"/>
</dbReference>
<dbReference type="PANTHER" id="PTHR40070">
    <property type="entry name" value="UPF0478 PROTEIN YTXG"/>
    <property type="match status" value="1"/>
</dbReference>
<organism evidence="2 3">
    <name type="scientific">Evansella alkalicola</name>
    <dbReference type="NCBI Taxonomy" id="745819"/>
    <lineage>
        <taxon>Bacteria</taxon>
        <taxon>Bacillati</taxon>
        <taxon>Bacillota</taxon>
        <taxon>Bacilli</taxon>
        <taxon>Bacillales</taxon>
        <taxon>Bacillaceae</taxon>
        <taxon>Evansella</taxon>
    </lineage>
</organism>
<evidence type="ECO:0000313" key="2">
    <source>
        <dbReference type="EMBL" id="MBU9721091.1"/>
    </source>
</evidence>
<dbReference type="PANTHER" id="PTHR40070:SF1">
    <property type="entry name" value="UPF0478 PROTEIN YTXG"/>
    <property type="match status" value="1"/>
</dbReference>
<proteinExistence type="predicted"/>
<keyword evidence="1" id="KW-0812">Transmembrane</keyword>
<reference evidence="2 3" key="1">
    <citation type="submission" date="2021-06" db="EMBL/GenBank/DDBJ databases">
        <title>Bacillus sp. RD4P76, an endophyte from a halophyte.</title>
        <authorList>
            <person name="Sun J.-Q."/>
        </authorList>
    </citation>
    <scope>NUCLEOTIDE SEQUENCE [LARGE SCALE GENOMIC DNA]</scope>
    <source>
        <strain evidence="2 3">JCM 17098</strain>
    </source>
</reference>
<protein>
    <submittedName>
        <fullName evidence="2">DUF948 domain-containing protein</fullName>
    </submittedName>
</protein>
<dbReference type="InterPro" id="IPR009293">
    <property type="entry name" value="UPF0478"/>
</dbReference>
<dbReference type="Pfam" id="PF06103">
    <property type="entry name" value="DUF948"/>
    <property type="match status" value="1"/>
</dbReference>
<feature type="transmembrane region" description="Helical" evidence="1">
    <location>
        <begin position="6"/>
        <end position="24"/>
    </location>
</feature>
<keyword evidence="1" id="KW-1133">Transmembrane helix</keyword>